<feature type="region of interest" description="Disordered" evidence="3">
    <location>
        <begin position="605"/>
        <end position="736"/>
    </location>
</feature>
<organism evidence="6 7">
    <name type="scientific">Mesorhabditis belari</name>
    <dbReference type="NCBI Taxonomy" id="2138241"/>
    <lineage>
        <taxon>Eukaryota</taxon>
        <taxon>Metazoa</taxon>
        <taxon>Ecdysozoa</taxon>
        <taxon>Nematoda</taxon>
        <taxon>Chromadorea</taxon>
        <taxon>Rhabditida</taxon>
        <taxon>Rhabditina</taxon>
        <taxon>Rhabditomorpha</taxon>
        <taxon>Rhabditoidea</taxon>
        <taxon>Rhabditidae</taxon>
        <taxon>Mesorhabditinae</taxon>
        <taxon>Mesorhabditis</taxon>
    </lineage>
</organism>
<feature type="compositionally biased region" description="Low complexity" evidence="3">
    <location>
        <begin position="635"/>
        <end position="648"/>
    </location>
</feature>
<evidence type="ECO:0000256" key="3">
    <source>
        <dbReference type="SAM" id="MobiDB-lite"/>
    </source>
</evidence>
<sequence>MSTRAGEMNGAYATNTSAPPTTRTTPDSGIANADDGNRHKTGPPAGYPYNHNPQQHMQFQGPPIQIRPQYAMDQNAMKHGMVQHGGSFDETSGAPMPQPFYGGHNVAPFHMGQPPIYDPPHYAMPIQQQFATQPQWARSQPPMQGYHEYDVASGGQPSAGPPQMRGPPQQQLARPMNQQQIGAGPHQYAQHGMTMQGIAPQGQQQPPHMQQGQMFYGPPGGVAMPPQMTMVSMMAPPPVAPSSAHQPMFQGANSSMIMVSTGGQHYAPQEHAPPHIINQRLSRNFQNQGMSQVQPDPNYDMRAMGQMGQQMLVQGVPPPPAATPVPLMAATIGPYHYDSRFSAQTPSFIPSSMPYAQGNYPQQSGRYPRNETNGRPYQPRRQPPKDGENDTRPSSAVPTPHRSQTQTPSSCHESGAETRKEPDGKSATDSKDLNPGQALKEAVAARLREGDSTNASIDLPEELKHFDNTLESMNTSDNGLSLPQKMNDLQIGTKDSPNMSIETTMQQQNLSETKMSSDVRVLQPNNYGLENVEQDGNIDEPSCKMDKEAVENLKRTSDSYCSYCLEKGYPDATRHRIRENNNVLCPKFQNTYFCKHCGEPGHVEPTCRKHFPQENNRDRDQVFRRPLNRGGPPKSASRGGYSFSYRGRGPSHGGNVAPFHSQSRGGKSYHRGGPFSHDNTNFDRRGSTRGYGGRDGDRYQSRPHQNHDQYYSHSQQQSQHSRQPHRDEGYHEAKRE</sequence>
<dbReference type="Proteomes" id="UP000887575">
    <property type="component" value="Unassembled WGS sequence"/>
</dbReference>
<keyword evidence="2" id="KW-0810">Translation regulation</keyword>
<feature type="region of interest" description="Disordered" evidence="3">
    <location>
        <begin position="1"/>
        <end position="48"/>
    </location>
</feature>
<name>A0AAF3EFB8_9BILA</name>
<keyword evidence="1" id="KW-0862">Zinc</keyword>
<feature type="compositionally biased region" description="Basic and acidic residues" evidence="3">
    <location>
        <begin position="414"/>
        <end position="432"/>
    </location>
</feature>
<feature type="compositionally biased region" description="Basic and acidic residues" evidence="3">
    <location>
        <begin position="605"/>
        <end position="623"/>
    </location>
</feature>
<protein>
    <submittedName>
        <fullName evidence="7">CCHC-type domain-containing protein</fullName>
    </submittedName>
</protein>
<dbReference type="GO" id="GO:0006417">
    <property type="term" value="P:regulation of translation"/>
    <property type="evidence" value="ECO:0007669"/>
    <property type="project" value="UniProtKB-UniRule"/>
</dbReference>
<keyword evidence="6" id="KW-1185">Reference proteome</keyword>
<keyword evidence="1" id="KW-0479">Metal-binding</keyword>
<evidence type="ECO:0000313" key="7">
    <source>
        <dbReference type="WBParaSite" id="MBELARI_LOCUS12578"/>
    </source>
</evidence>
<feature type="compositionally biased region" description="Polar residues" evidence="3">
    <location>
        <begin position="359"/>
        <end position="375"/>
    </location>
</feature>
<dbReference type="GO" id="GO:0003723">
    <property type="term" value="F:RNA binding"/>
    <property type="evidence" value="ECO:0007669"/>
    <property type="project" value="UniProtKB-UniRule"/>
</dbReference>
<reference evidence="7" key="1">
    <citation type="submission" date="2024-02" db="UniProtKB">
        <authorList>
            <consortium name="WormBaseParasite"/>
        </authorList>
    </citation>
    <scope>IDENTIFICATION</scope>
</reference>
<keyword evidence="2" id="KW-0694">RNA-binding</keyword>
<feature type="compositionally biased region" description="Basic and acidic residues" evidence="3">
    <location>
        <begin position="724"/>
        <end position="736"/>
    </location>
</feature>
<keyword evidence="1" id="KW-0863">Zinc-finger</keyword>
<evidence type="ECO:0000259" key="5">
    <source>
        <dbReference type="PROSITE" id="PS51522"/>
    </source>
</evidence>
<evidence type="ECO:0000313" key="6">
    <source>
        <dbReference type="Proteomes" id="UP000887575"/>
    </source>
</evidence>
<comment type="similarity">
    <text evidence="2">Belongs to the nanos family.</text>
</comment>
<dbReference type="AlphaFoldDB" id="A0AAF3EFB8"/>
<feature type="domain" description="Nanos-type" evidence="5">
    <location>
        <begin position="560"/>
        <end position="609"/>
    </location>
</feature>
<feature type="compositionally biased region" description="Basic and acidic residues" evidence="3">
    <location>
        <begin position="680"/>
        <end position="700"/>
    </location>
</feature>
<feature type="compositionally biased region" description="Polar residues" evidence="3">
    <location>
        <begin position="131"/>
        <end position="142"/>
    </location>
</feature>
<dbReference type="GO" id="GO:0008270">
    <property type="term" value="F:zinc ion binding"/>
    <property type="evidence" value="ECO:0007669"/>
    <property type="project" value="UniProtKB-KW"/>
</dbReference>
<proteinExistence type="inferred from homology"/>
<evidence type="ECO:0000256" key="2">
    <source>
        <dbReference type="PROSITE-ProRule" id="PRU00855"/>
    </source>
</evidence>
<evidence type="ECO:0000256" key="1">
    <source>
        <dbReference type="PROSITE-ProRule" id="PRU00047"/>
    </source>
</evidence>
<dbReference type="InterPro" id="IPR001878">
    <property type="entry name" value="Znf_CCHC"/>
</dbReference>
<feature type="compositionally biased region" description="Low complexity" evidence="3">
    <location>
        <begin position="14"/>
        <end position="26"/>
    </location>
</feature>
<feature type="compositionally biased region" description="Low complexity" evidence="3">
    <location>
        <begin position="708"/>
        <end position="721"/>
    </location>
</feature>
<feature type="compositionally biased region" description="Polar residues" evidence="3">
    <location>
        <begin position="392"/>
        <end position="412"/>
    </location>
</feature>
<feature type="domain" description="CCHC-type" evidence="4">
    <location>
        <begin position="594"/>
        <end position="609"/>
    </location>
</feature>
<dbReference type="WBParaSite" id="MBELARI_LOCUS12578">
    <property type="protein sequence ID" value="MBELARI_LOCUS12578"/>
    <property type="gene ID" value="MBELARI_LOCUS12578"/>
</dbReference>
<dbReference type="PROSITE" id="PS51522">
    <property type="entry name" value="ZF_NANOS"/>
    <property type="match status" value="1"/>
</dbReference>
<evidence type="ECO:0000259" key="4">
    <source>
        <dbReference type="PROSITE" id="PS50158"/>
    </source>
</evidence>
<feature type="region of interest" description="Disordered" evidence="3">
    <location>
        <begin position="131"/>
        <end position="178"/>
    </location>
</feature>
<dbReference type="InterPro" id="IPR024161">
    <property type="entry name" value="Znf_nanos-typ"/>
</dbReference>
<feature type="compositionally biased region" description="Low complexity" evidence="3">
    <location>
        <begin position="161"/>
        <end position="171"/>
    </location>
</feature>
<accession>A0AAF3EFB8</accession>
<feature type="region of interest" description="Disordered" evidence="3">
    <location>
        <begin position="348"/>
        <end position="436"/>
    </location>
</feature>
<dbReference type="PROSITE" id="PS50158">
    <property type="entry name" value="ZF_CCHC"/>
    <property type="match status" value="1"/>
</dbReference>